<organism evidence="2 3">
    <name type="scientific">Fomitopsis schrenkii</name>
    <name type="common">Brown rot fungus</name>
    <dbReference type="NCBI Taxonomy" id="2126942"/>
    <lineage>
        <taxon>Eukaryota</taxon>
        <taxon>Fungi</taxon>
        <taxon>Dikarya</taxon>
        <taxon>Basidiomycota</taxon>
        <taxon>Agaricomycotina</taxon>
        <taxon>Agaricomycetes</taxon>
        <taxon>Polyporales</taxon>
        <taxon>Fomitopsis</taxon>
    </lineage>
</organism>
<name>S8DSQ9_FOMSC</name>
<gene>
    <name evidence="2" type="ORF">FOMPIDRAFT_1134737</name>
</gene>
<dbReference type="EMBL" id="KE504240">
    <property type="protein sequence ID" value="EPS94243.1"/>
    <property type="molecule type" value="Genomic_DNA"/>
</dbReference>
<keyword evidence="3" id="KW-1185">Reference proteome</keyword>
<evidence type="ECO:0000256" key="1">
    <source>
        <dbReference type="SAM" id="MobiDB-lite"/>
    </source>
</evidence>
<dbReference type="eggNOG" id="KOG3752">
    <property type="taxonomic scope" value="Eukaryota"/>
</dbReference>
<evidence type="ECO:0000313" key="3">
    <source>
        <dbReference type="Proteomes" id="UP000015241"/>
    </source>
</evidence>
<dbReference type="STRING" id="743788.S8DSQ9"/>
<dbReference type="OrthoDB" id="2802417at2759"/>
<evidence type="ECO:0000313" key="2">
    <source>
        <dbReference type="EMBL" id="EPS94243.1"/>
    </source>
</evidence>
<dbReference type="InParanoid" id="S8DSQ9"/>
<evidence type="ECO:0008006" key="4">
    <source>
        <dbReference type="Google" id="ProtNLM"/>
    </source>
</evidence>
<dbReference type="HOGENOM" id="CLU_044484_3_1_1"/>
<reference evidence="2 3" key="1">
    <citation type="journal article" date="2012" name="Science">
        <title>The Paleozoic origin of enzymatic lignin decomposition reconstructed from 31 fungal genomes.</title>
        <authorList>
            <person name="Floudas D."/>
            <person name="Binder M."/>
            <person name="Riley R."/>
            <person name="Barry K."/>
            <person name="Blanchette R.A."/>
            <person name="Henrissat B."/>
            <person name="Martinez A.T."/>
            <person name="Otillar R."/>
            <person name="Spatafora J.W."/>
            <person name="Yadav J.S."/>
            <person name="Aerts A."/>
            <person name="Benoit I."/>
            <person name="Boyd A."/>
            <person name="Carlson A."/>
            <person name="Copeland A."/>
            <person name="Coutinho P.M."/>
            <person name="de Vries R.P."/>
            <person name="Ferreira P."/>
            <person name="Findley K."/>
            <person name="Foster B."/>
            <person name="Gaskell J."/>
            <person name="Glotzer D."/>
            <person name="Gorecki P."/>
            <person name="Heitman J."/>
            <person name="Hesse C."/>
            <person name="Hori C."/>
            <person name="Igarashi K."/>
            <person name="Jurgens J.A."/>
            <person name="Kallen N."/>
            <person name="Kersten P."/>
            <person name="Kohler A."/>
            <person name="Kuees U."/>
            <person name="Kumar T.K.A."/>
            <person name="Kuo A."/>
            <person name="LaButti K."/>
            <person name="Larrondo L.F."/>
            <person name="Lindquist E."/>
            <person name="Ling A."/>
            <person name="Lombard V."/>
            <person name="Lucas S."/>
            <person name="Lundell T."/>
            <person name="Martin R."/>
            <person name="McLaughlin D.J."/>
            <person name="Morgenstern I."/>
            <person name="Morin E."/>
            <person name="Murat C."/>
            <person name="Nagy L.G."/>
            <person name="Nolan M."/>
            <person name="Ohm R.A."/>
            <person name="Patyshakuliyeva A."/>
            <person name="Rokas A."/>
            <person name="Ruiz-Duenas F.J."/>
            <person name="Sabat G."/>
            <person name="Salamov A."/>
            <person name="Samejima M."/>
            <person name="Schmutz J."/>
            <person name="Slot J.C."/>
            <person name="St John F."/>
            <person name="Stenlid J."/>
            <person name="Sun H."/>
            <person name="Sun S."/>
            <person name="Syed K."/>
            <person name="Tsang A."/>
            <person name="Wiebenga A."/>
            <person name="Young D."/>
            <person name="Pisabarro A."/>
            <person name="Eastwood D.C."/>
            <person name="Martin F."/>
            <person name="Cullen D."/>
            <person name="Grigoriev I.V."/>
            <person name="Hibbett D.S."/>
        </authorList>
    </citation>
    <scope>NUCLEOTIDE SEQUENCE</scope>
    <source>
        <strain evidence="3">FP-58527</strain>
    </source>
</reference>
<feature type="compositionally biased region" description="Polar residues" evidence="1">
    <location>
        <begin position="1"/>
        <end position="17"/>
    </location>
</feature>
<dbReference type="Proteomes" id="UP000015241">
    <property type="component" value="Unassembled WGS sequence"/>
</dbReference>
<protein>
    <recommendedName>
        <fullName evidence="4">Reverse transcriptase zinc-binding domain-containing protein</fullName>
    </recommendedName>
</protein>
<proteinExistence type="predicted"/>
<feature type="region of interest" description="Disordered" evidence="1">
    <location>
        <begin position="1"/>
        <end position="22"/>
    </location>
</feature>
<sequence>MLVNQLRQRSAPTTLKVASTEEEAEAILQSQQRRDEALEDSQPRPQRAIEKASFKLSGARLAGLTQATAYWIIRSRTAPPPRSTTTTAIAAIREHLRAIPNAEADEAGIWLGLRLRDIRKSITDFLWKGIHGAHRVGKFWTKVPGHEERAMCPTCDTLESLNHILLECHATGQARVWALARSTWERKTLTWEQPVLNDILAIGPRSRTVTIDHRTPGHIARLWRILISESAYLIWKMRCERVIEYGEIRGWQHTADSVTTRWLAAMNSRLRQDQIGTSSRYGRLALKKNIVLSTWRGTIKDERELPADWTRVRKVLVGIDPRIADQLDPG</sequence>
<accession>S8DSQ9</accession>
<dbReference type="AlphaFoldDB" id="S8DSQ9"/>